<organism evidence="1 2">
    <name type="scientific">Vibrio zhanjiangensis</name>
    <dbReference type="NCBI Taxonomy" id="1046128"/>
    <lineage>
        <taxon>Bacteria</taxon>
        <taxon>Pseudomonadati</taxon>
        <taxon>Pseudomonadota</taxon>
        <taxon>Gammaproteobacteria</taxon>
        <taxon>Vibrionales</taxon>
        <taxon>Vibrionaceae</taxon>
        <taxon>Vibrio</taxon>
    </lineage>
</organism>
<evidence type="ECO:0000313" key="2">
    <source>
        <dbReference type="Proteomes" id="UP001157138"/>
    </source>
</evidence>
<dbReference type="InterPro" id="IPR036412">
    <property type="entry name" value="HAD-like_sf"/>
</dbReference>
<accession>A0ABQ6F4T3</accession>
<proteinExistence type="predicted"/>
<dbReference type="EMBL" id="BSPW01000082">
    <property type="protein sequence ID" value="GLT19692.1"/>
    <property type="molecule type" value="Genomic_DNA"/>
</dbReference>
<dbReference type="InterPro" id="IPR023214">
    <property type="entry name" value="HAD_sf"/>
</dbReference>
<protein>
    <recommendedName>
        <fullName evidence="3">Sucrose phosphatase-like domain-containing protein</fullName>
    </recommendedName>
</protein>
<sequence length="249" mass="28308">MKTLLFTDIDDCFVATKKKFLDNENIIIASIDINGNPRSYMSDKQKALLEIFVKADTTIIPVTGRSYDALHRIQVVSLLRSWKIVSHGALIVEPSGKKCRAWLDYLDGEFPLKEWADKLRLVNESINKCIKSNKFEAISYILYEDDLACYICIKCKEGICSQPIFESITSELSILLDGMKIHVNGRNMALLPPYTQKKLAVKFLEKNLTKNNSYLTFTMGDSLSDIPFMKLADFSLMPTKSQIADSLNW</sequence>
<gene>
    <name evidence="1" type="ORF">GCM10007938_34750</name>
</gene>
<comment type="caution">
    <text evidence="1">The sequence shown here is derived from an EMBL/GenBank/DDBJ whole genome shotgun (WGS) entry which is preliminary data.</text>
</comment>
<evidence type="ECO:0008006" key="3">
    <source>
        <dbReference type="Google" id="ProtNLM"/>
    </source>
</evidence>
<dbReference type="Gene3D" id="3.40.50.1000">
    <property type="entry name" value="HAD superfamily/HAD-like"/>
    <property type="match status" value="1"/>
</dbReference>
<dbReference type="PIRSF" id="PIRSF030802">
    <property type="entry name" value="UCP030802"/>
    <property type="match status" value="1"/>
</dbReference>
<evidence type="ECO:0000313" key="1">
    <source>
        <dbReference type="EMBL" id="GLT19692.1"/>
    </source>
</evidence>
<reference evidence="2" key="1">
    <citation type="journal article" date="2019" name="Int. J. Syst. Evol. Microbiol.">
        <title>The Global Catalogue of Microorganisms (GCM) 10K type strain sequencing project: providing services to taxonomists for standard genome sequencing and annotation.</title>
        <authorList>
            <consortium name="The Broad Institute Genomics Platform"/>
            <consortium name="The Broad Institute Genome Sequencing Center for Infectious Disease"/>
            <person name="Wu L."/>
            <person name="Ma J."/>
        </authorList>
    </citation>
    <scope>NUCLEOTIDE SEQUENCE [LARGE SCALE GENOMIC DNA]</scope>
    <source>
        <strain evidence="2">NBRC 108723</strain>
    </source>
</reference>
<dbReference type="InterPro" id="IPR024197">
    <property type="entry name" value="TPP-like"/>
</dbReference>
<dbReference type="Proteomes" id="UP001157138">
    <property type="component" value="Unassembled WGS sequence"/>
</dbReference>
<keyword evidence="2" id="KW-1185">Reference proteome</keyword>
<dbReference type="RefSeq" id="WP_284193530.1">
    <property type="nucleotide sequence ID" value="NZ_BSPW01000082.1"/>
</dbReference>
<name>A0ABQ6F4T3_9VIBR</name>
<dbReference type="SUPFAM" id="SSF56784">
    <property type="entry name" value="HAD-like"/>
    <property type="match status" value="1"/>
</dbReference>
<dbReference type="Gene3D" id="3.90.1070.10">
    <property type="match status" value="1"/>
</dbReference>